<organism evidence="2 3">
    <name type="scientific">Zasmidium cellare</name>
    <name type="common">Wine cellar mold</name>
    <name type="synonym">Racodium cellare</name>
    <dbReference type="NCBI Taxonomy" id="395010"/>
    <lineage>
        <taxon>Eukaryota</taxon>
        <taxon>Fungi</taxon>
        <taxon>Dikarya</taxon>
        <taxon>Ascomycota</taxon>
        <taxon>Pezizomycotina</taxon>
        <taxon>Dothideomycetes</taxon>
        <taxon>Dothideomycetidae</taxon>
        <taxon>Mycosphaerellales</taxon>
        <taxon>Mycosphaerellaceae</taxon>
        <taxon>Zasmidium</taxon>
    </lineage>
</organism>
<dbReference type="EMBL" id="JAXOVC010000005">
    <property type="protein sequence ID" value="KAK4501346.1"/>
    <property type="molecule type" value="Genomic_DNA"/>
</dbReference>
<dbReference type="Pfam" id="PF06985">
    <property type="entry name" value="HET"/>
    <property type="match status" value="1"/>
</dbReference>
<comment type="caution">
    <text evidence="2">The sequence shown here is derived from an EMBL/GenBank/DDBJ whole genome shotgun (WGS) entry which is preliminary data.</text>
</comment>
<evidence type="ECO:0000313" key="2">
    <source>
        <dbReference type="EMBL" id="KAK4501346.1"/>
    </source>
</evidence>
<proteinExistence type="predicted"/>
<dbReference type="InterPro" id="IPR010730">
    <property type="entry name" value="HET"/>
</dbReference>
<reference evidence="2 3" key="1">
    <citation type="journal article" date="2023" name="G3 (Bethesda)">
        <title>A chromosome-level genome assembly of Zasmidium syzygii isolated from banana leaves.</title>
        <authorList>
            <person name="van Westerhoven A.C."/>
            <person name="Mehrabi R."/>
            <person name="Talebi R."/>
            <person name="Steentjes M.B.F."/>
            <person name="Corcolon B."/>
            <person name="Chong P.A."/>
            <person name="Kema G.H.J."/>
            <person name="Seidl M.F."/>
        </authorList>
    </citation>
    <scope>NUCLEOTIDE SEQUENCE [LARGE SCALE GENOMIC DNA]</scope>
    <source>
        <strain evidence="2 3">P124</strain>
    </source>
</reference>
<accession>A0ABR0EIK1</accession>
<dbReference type="PANTHER" id="PTHR10622:SF10">
    <property type="entry name" value="HET DOMAIN-CONTAINING PROTEIN"/>
    <property type="match status" value="1"/>
</dbReference>
<feature type="domain" description="Heterokaryon incompatibility" evidence="1">
    <location>
        <begin position="24"/>
        <end position="106"/>
    </location>
</feature>
<dbReference type="PANTHER" id="PTHR10622">
    <property type="entry name" value="HET DOMAIN-CONTAINING PROTEIN"/>
    <property type="match status" value="1"/>
</dbReference>
<evidence type="ECO:0000313" key="3">
    <source>
        <dbReference type="Proteomes" id="UP001305779"/>
    </source>
</evidence>
<name>A0ABR0EIK1_ZASCE</name>
<sequence>MWLLNVRTRKLEEYVSEEDKYGRYAILSHVWEDEEVLFQDIKNGIADQKAGYKKIEFTCQRAAQEGLDFVWIDTCCIDKSSSAELSQAINSMYRWYYQAKVCYAYLYDVPELDFKQSKWFTRGWCLQELIAPGFLEFYDSEWNSIGSKISRVMEISEVTSIDPKVLRDRDAITTMSVASRMAWAANRKTSREEDWAYSLMGIFDVNMPMLYGEGPKAFARLQEEIIKNSTDHSILVWQAWKPGHDTLLLAPSPYGFRRAHNIMSWTQPGIDESFILSNKGLRISLPILESMKDPSLLTAVLNCRYADNTTSQIALFLHKQPRGMIVPTRNLSSLVCAMWSYPKGDGTLTSIHNLERHKLPSAKWHDLMILREPPKEQTGAPAAIWNQKISFRNTVTQLSFLKVHPDEAWDPMGKTMTLVMTGSPEHDHGYIVLSERDGKHKFILVFSQIMNSGTVEPRVCLTRSNTLPPSRSLDPMQVQKRSKTEFKKGVSDLVAEVERNLSSTGELEWVIHIRTEHSPHASTTSFKDSVTHLVRDMHITKTYSHT</sequence>
<gene>
    <name evidence="2" type="ORF">PRZ48_007154</name>
</gene>
<keyword evidence="3" id="KW-1185">Reference proteome</keyword>
<protein>
    <recommendedName>
        <fullName evidence="1">Heterokaryon incompatibility domain-containing protein</fullName>
    </recommendedName>
</protein>
<evidence type="ECO:0000259" key="1">
    <source>
        <dbReference type="Pfam" id="PF06985"/>
    </source>
</evidence>
<dbReference type="Proteomes" id="UP001305779">
    <property type="component" value="Unassembled WGS sequence"/>
</dbReference>